<evidence type="ECO:0000313" key="1">
    <source>
        <dbReference type="EMBL" id="ONI38076.1"/>
    </source>
</evidence>
<sequence>MNNTKLKDKIPYKVITSLTSFPSRIDKVHLAIKTLLTQTVKPDKIILWLATDEFPEKEKNLPRSLLILKQKGLSIQFVENNIRSHKKYYFAMQEYPEAIIITADDDLLYSNKLVEYLLKSYIKYPYAISALRNHRMKVNAEGFPLKYNIWEKEVTLYKKPSLLLFPTTGAGVLYPPRCLHKEVFNLENIKNLCPYADDIWLKVMAILNNTPTVVAHIQTKLNVVEGIDEDTSLAKINVLNSQNDVQLKSVMKIYNHFFGYSDTLTNRLKISASKEISLKMFMIFLFHKLIHLIEFWWENGTIELIKKIFIKIIDAE</sequence>
<proteinExistence type="predicted"/>
<protein>
    <submittedName>
        <fullName evidence="1">Uncharacterized protein</fullName>
    </submittedName>
</protein>
<evidence type="ECO:0000313" key="2">
    <source>
        <dbReference type="Proteomes" id="UP000188605"/>
    </source>
</evidence>
<accession>A0ACC8X810</accession>
<gene>
    <name evidence="1" type="ORF">AN396_11690</name>
</gene>
<keyword evidence="2" id="KW-1185">Reference proteome</keyword>
<dbReference type="EMBL" id="LJDB01000098">
    <property type="protein sequence ID" value="ONI38076.1"/>
    <property type="molecule type" value="Genomic_DNA"/>
</dbReference>
<reference evidence="1" key="1">
    <citation type="submission" date="2016-08" db="EMBL/GenBank/DDBJ databases">
        <authorList>
            <person name="Ngugi D.K."/>
            <person name="Miyake S."/>
            <person name="Stingl U."/>
        </authorList>
    </citation>
    <scope>NUCLEOTIDE SEQUENCE</scope>
    <source>
        <strain evidence="1">SCG-B11WGA-EpuloA1</strain>
    </source>
</reference>
<comment type="caution">
    <text evidence="1">The sequence shown here is derived from an EMBL/GenBank/DDBJ whole genome shotgun (WGS) entry which is preliminary data.</text>
</comment>
<organism evidence="1 2">
    <name type="scientific">Candidatus Epulonipiscium fishelsonii</name>
    <dbReference type="NCBI Taxonomy" id="77094"/>
    <lineage>
        <taxon>Bacteria</taxon>
        <taxon>Bacillati</taxon>
        <taxon>Bacillota</taxon>
        <taxon>Clostridia</taxon>
        <taxon>Lachnospirales</taxon>
        <taxon>Lachnospiraceae</taxon>
        <taxon>Candidatus Epulonipiscium</taxon>
    </lineage>
</organism>
<name>A0ACC8X810_9FIRM</name>
<dbReference type="Proteomes" id="UP000188605">
    <property type="component" value="Unassembled WGS sequence"/>
</dbReference>